<dbReference type="AlphaFoldDB" id="A0AAW8HJ55"/>
<name>A0AAW8HJ55_9ENTR</name>
<dbReference type="EMBL" id="JAVDKS010000051">
    <property type="protein sequence ID" value="MDQ2259842.1"/>
    <property type="molecule type" value="Genomic_DNA"/>
</dbReference>
<reference evidence="1 2" key="1">
    <citation type="submission" date="2023-08" db="EMBL/GenBank/DDBJ databases">
        <authorList>
            <person name="Dale J."/>
        </authorList>
    </citation>
    <scope>NUCLEOTIDE SEQUENCE [LARGE SCALE GENOMIC DNA]</scope>
    <source>
        <strain evidence="1 2">2023EL-00788</strain>
    </source>
</reference>
<dbReference type="RefSeq" id="WP_306684733.1">
    <property type="nucleotide sequence ID" value="NZ_JAVDKR010000017.1"/>
</dbReference>
<protein>
    <submittedName>
        <fullName evidence="1">Tail fiber assembly protein</fullName>
    </submittedName>
</protein>
<evidence type="ECO:0000313" key="1">
    <source>
        <dbReference type="EMBL" id="MDQ2259842.1"/>
    </source>
</evidence>
<keyword evidence="2" id="KW-1185">Reference proteome</keyword>
<dbReference type="Pfam" id="PF02413">
    <property type="entry name" value="Caudo_TAP"/>
    <property type="match status" value="1"/>
</dbReference>
<evidence type="ECO:0000313" key="2">
    <source>
        <dbReference type="Proteomes" id="UP001225042"/>
    </source>
</evidence>
<sequence length="157" mass="17694">MNYWFSPANNAFYPVALKESYVNAGSLPNDLIEVEDSVFSEFSATPPEGKLRGIGADGLPIWIDIPVVEESPEQIQARARSLRDEFIVSTDRMLVSDYTINNVLLTSEQQAELLDVRQKFKVWPESEGWPGIALPAIPQWILIEAVNNGYIVKNWPE</sequence>
<dbReference type="Proteomes" id="UP001225042">
    <property type="component" value="Unassembled WGS sequence"/>
</dbReference>
<accession>A0AAW8HJ55</accession>
<proteinExistence type="predicted"/>
<dbReference type="InterPro" id="IPR003458">
    <property type="entry name" value="Phage_T4_Gp38_tail_assem"/>
</dbReference>
<organism evidence="1 2">
    <name type="scientific">Enterobacter soli</name>
    <dbReference type="NCBI Taxonomy" id="885040"/>
    <lineage>
        <taxon>Bacteria</taxon>
        <taxon>Pseudomonadati</taxon>
        <taxon>Pseudomonadota</taxon>
        <taxon>Gammaproteobacteria</taxon>
        <taxon>Enterobacterales</taxon>
        <taxon>Enterobacteriaceae</taxon>
        <taxon>Enterobacter</taxon>
    </lineage>
</organism>
<comment type="caution">
    <text evidence="1">The sequence shown here is derived from an EMBL/GenBank/DDBJ whole genome shotgun (WGS) entry which is preliminary data.</text>
</comment>
<gene>
    <name evidence="1" type="ORF">RBJ67_27360</name>
</gene>